<feature type="transmembrane region" description="Helical" evidence="1">
    <location>
        <begin position="301"/>
        <end position="323"/>
    </location>
</feature>
<proteinExistence type="predicted"/>
<reference evidence="2" key="1">
    <citation type="submission" date="2015-08" db="EMBL/GenBank/DDBJ databases">
        <title>Repeated local emergence of carbapenem resistant Acinetobacter baumannii in a single hospital ward.</title>
        <authorList>
            <person name="Schultz M.B."/>
            <person name="Tan D.P."/>
            <person name="Hoang N.T."/>
            <person name="Ingle D."/>
            <person name="Hawkey J."/>
            <person name="Edwards D."/>
            <person name="Kenyon J.J."/>
            <person name="Hall R.M."/>
            <person name="Fournier-Level A."/>
            <person name="Baker S."/>
            <person name="Holt K.E."/>
        </authorList>
    </citation>
    <scope>NUCLEOTIDE SEQUENCE</scope>
    <source>
        <strain evidence="2">BAL_114</strain>
    </source>
</reference>
<feature type="transmembrane region" description="Helical" evidence="1">
    <location>
        <begin position="186"/>
        <end position="204"/>
    </location>
</feature>
<feature type="transmembrane region" description="Helical" evidence="1">
    <location>
        <begin position="247"/>
        <end position="266"/>
    </location>
</feature>
<feature type="transmembrane region" description="Helical" evidence="1">
    <location>
        <begin position="25"/>
        <end position="43"/>
    </location>
</feature>
<feature type="transmembrane region" description="Helical" evidence="1">
    <location>
        <begin position="116"/>
        <end position="132"/>
    </location>
</feature>
<sequence length="326" mass="38800">MTLFVYCFLCLIAFCFTFVQKKHFLNYVFVFLCLIIWSIIARLNSIQQDLIVYSEAMSYNWDFYKSFYVLREPIYWITSKILYNFFTDNIIVFIIWDIVIFSLFTYISYKKNIKPYFILVFILFFPNVMGFLNVYRQYISTILLFLSFLLVFENHIKSKFLYLISFLTHNVAAIFLPIIFVRKKFLQSKFIFAGIFSLFSMVFLSNSKSEMDTGETSPLLFFAVVCLGMLIFLSLNKLVLYKKNIDLYYVNMYCVFVSLFSVTFLSSAPAKRICMIALTFLLYSIYWFIEENKKNLFFFRGALVLIALIPTFMFSSVFNMLVYMDK</sequence>
<evidence type="ECO:0000313" key="2">
    <source>
        <dbReference type="EMBL" id="ALX38503.1"/>
    </source>
</evidence>
<feature type="transmembrane region" description="Helical" evidence="1">
    <location>
        <begin position="216"/>
        <end position="235"/>
    </location>
</feature>
<accession>A0A0U4FJY3</accession>
<feature type="transmembrane region" description="Helical" evidence="1">
    <location>
        <begin position="160"/>
        <end position="180"/>
    </location>
</feature>
<dbReference type="InterPro" id="IPR049458">
    <property type="entry name" value="EpsG-like"/>
</dbReference>
<dbReference type="Pfam" id="PF14897">
    <property type="entry name" value="EpsG"/>
    <property type="match status" value="1"/>
</dbReference>
<dbReference type="AlphaFoldDB" id="A0A0U4FJY3"/>
<dbReference type="PATRIC" id="fig|470.2423.peg.3817"/>
<evidence type="ECO:0000256" key="1">
    <source>
        <dbReference type="SAM" id="Phobius"/>
    </source>
</evidence>
<name>A0A0U4FJY3_ACIBA</name>
<dbReference type="RefSeq" id="WP_064792751.1">
    <property type="nucleotide sequence ID" value="NZ_CAUZKM010000012.1"/>
</dbReference>
<feature type="transmembrane region" description="Helical" evidence="1">
    <location>
        <begin position="273"/>
        <end position="289"/>
    </location>
</feature>
<gene>
    <name evidence="2" type="primary">wzy</name>
</gene>
<keyword evidence="1" id="KW-0812">Transmembrane</keyword>
<feature type="transmembrane region" description="Helical" evidence="1">
    <location>
        <begin position="90"/>
        <end position="109"/>
    </location>
</feature>
<keyword evidence="1" id="KW-0472">Membrane</keyword>
<organism evidence="2">
    <name type="scientific">Acinetobacter baumannii</name>
    <dbReference type="NCBI Taxonomy" id="470"/>
    <lineage>
        <taxon>Bacteria</taxon>
        <taxon>Pseudomonadati</taxon>
        <taxon>Pseudomonadota</taxon>
        <taxon>Gammaproteobacteria</taxon>
        <taxon>Moraxellales</taxon>
        <taxon>Moraxellaceae</taxon>
        <taxon>Acinetobacter</taxon>
        <taxon>Acinetobacter calcoaceticus/baumannii complex</taxon>
    </lineage>
</organism>
<protein>
    <submittedName>
        <fullName evidence="2">Wzy</fullName>
    </submittedName>
</protein>
<dbReference type="EMBL" id="KT359617">
    <property type="protein sequence ID" value="ALX38503.1"/>
    <property type="molecule type" value="Genomic_DNA"/>
</dbReference>
<keyword evidence="1" id="KW-1133">Transmembrane helix</keyword>